<dbReference type="InterPro" id="IPR026164">
    <property type="entry name" value="Int_cplx_su10"/>
</dbReference>
<evidence type="ECO:0000313" key="6">
    <source>
        <dbReference type="EMBL" id="CAG2063909.1"/>
    </source>
</evidence>
<dbReference type="PANTHER" id="PTHR16055:SF2">
    <property type="entry name" value="INTEGRATOR COMPLEX SUBUNIT 10"/>
    <property type="match status" value="1"/>
</dbReference>
<keyword evidence="4" id="KW-0539">Nucleus</keyword>
<feature type="region of interest" description="Disordered" evidence="5">
    <location>
        <begin position="148"/>
        <end position="168"/>
    </location>
</feature>
<proteinExistence type="inferred from homology"/>
<feature type="compositionally biased region" description="Low complexity" evidence="5">
    <location>
        <begin position="1"/>
        <end position="15"/>
    </location>
</feature>
<feature type="compositionally biased region" description="Basic and acidic residues" evidence="5">
    <location>
        <begin position="159"/>
        <end position="168"/>
    </location>
</feature>
<dbReference type="PANTHER" id="PTHR16055">
    <property type="entry name" value="INTEGRATOR COMPLEX SUBUNIT 10"/>
    <property type="match status" value="1"/>
</dbReference>
<gene>
    <name evidence="6" type="ORF">TPAB3V08_LOCUS10856</name>
</gene>
<evidence type="ECO:0000313" key="7">
    <source>
        <dbReference type="Proteomes" id="UP001153148"/>
    </source>
</evidence>
<feature type="region of interest" description="Disordered" evidence="5">
    <location>
        <begin position="1"/>
        <end position="22"/>
    </location>
</feature>
<name>A0ABN7PCL7_TIMPD</name>
<keyword evidence="7" id="KW-1185">Reference proteome</keyword>
<sequence length="168" mass="18745">MVEAFTTKPPQTPTETKSKRRKVEVEDSAVPLLTVASLSSSAIVANFQMAVACWDLLHSVTNLEKEFTKLCQHMRLDLCLKYFLLDITLYKEVFDEALFILQSLKTSPTEELRKNLQLASIYYRKGEKARWDPLSPFRSGGGRIAGGAARITGGGQGDFLRDQARSAT</sequence>
<organism evidence="6 7">
    <name type="scientific">Timema podura</name>
    <name type="common">Walking stick</name>
    <dbReference type="NCBI Taxonomy" id="61482"/>
    <lineage>
        <taxon>Eukaryota</taxon>
        <taxon>Metazoa</taxon>
        <taxon>Ecdysozoa</taxon>
        <taxon>Arthropoda</taxon>
        <taxon>Hexapoda</taxon>
        <taxon>Insecta</taxon>
        <taxon>Pterygota</taxon>
        <taxon>Neoptera</taxon>
        <taxon>Polyneoptera</taxon>
        <taxon>Phasmatodea</taxon>
        <taxon>Timematodea</taxon>
        <taxon>Timematoidea</taxon>
        <taxon>Timematidae</taxon>
        <taxon>Timema</taxon>
    </lineage>
</organism>
<comment type="subcellular location">
    <subcellularLocation>
        <location evidence="1">Nucleus</location>
    </subcellularLocation>
</comment>
<dbReference type="Proteomes" id="UP001153148">
    <property type="component" value="Unassembled WGS sequence"/>
</dbReference>
<feature type="non-terminal residue" evidence="6">
    <location>
        <position position="168"/>
    </location>
</feature>
<comment type="caution">
    <text evidence="6">The sequence shown here is derived from an EMBL/GenBank/DDBJ whole genome shotgun (WGS) entry which is preliminary data.</text>
</comment>
<dbReference type="Pfam" id="PF21045">
    <property type="entry name" value="INT10"/>
    <property type="match status" value="1"/>
</dbReference>
<evidence type="ECO:0000256" key="3">
    <source>
        <dbReference type="ARBA" id="ARBA00016811"/>
    </source>
</evidence>
<evidence type="ECO:0000256" key="2">
    <source>
        <dbReference type="ARBA" id="ARBA00010391"/>
    </source>
</evidence>
<reference evidence="6" key="1">
    <citation type="submission" date="2021-03" db="EMBL/GenBank/DDBJ databases">
        <authorList>
            <person name="Tran Van P."/>
        </authorList>
    </citation>
    <scope>NUCLEOTIDE SEQUENCE</scope>
</reference>
<dbReference type="EMBL" id="CAJPIN010030082">
    <property type="protein sequence ID" value="CAG2063909.1"/>
    <property type="molecule type" value="Genomic_DNA"/>
</dbReference>
<evidence type="ECO:0000256" key="5">
    <source>
        <dbReference type="SAM" id="MobiDB-lite"/>
    </source>
</evidence>
<evidence type="ECO:0000256" key="1">
    <source>
        <dbReference type="ARBA" id="ARBA00004123"/>
    </source>
</evidence>
<evidence type="ECO:0000256" key="4">
    <source>
        <dbReference type="ARBA" id="ARBA00023242"/>
    </source>
</evidence>
<protein>
    <recommendedName>
        <fullName evidence="3">Integrator complex subunit 10</fullName>
    </recommendedName>
</protein>
<comment type="similarity">
    <text evidence="2">Belongs to the Integrator subunit 10 family.</text>
</comment>
<accession>A0ABN7PCL7</accession>